<keyword evidence="2" id="KW-1185">Reference proteome</keyword>
<comment type="caution">
    <text evidence="1">The sequence shown here is derived from an EMBL/GenBank/DDBJ whole genome shotgun (WGS) entry which is preliminary data.</text>
</comment>
<evidence type="ECO:0000313" key="1">
    <source>
        <dbReference type="EMBL" id="GIX87734.1"/>
    </source>
</evidence>
<proteinExistence type="predicted"/>
<gene>
    <name evidence="1" type="ORF">CEXT_411541</name>
</gene>
<protein>
    <submittedName>
        <fullName evidence="1">Uncharacterized protein</fullName>
    </submittedName>
</protein>
<dbReference type="AlphaFoldDB" id="A0AAV4NVR6"/>
<reference evidence="1 2" key="1">
    <citation type="submission" date="2021-06" db="EMBL/GenBank/DDBJ databases">
        <title>Caerostris extrusa draft genome.</title>
        <authorList>
            <person name="Kono N."/>
            <person name="Arakawa K."/>
        </authorList>
    </citation>
    <scope>NUCLEOTIDE SEQUENCE [LARGE SCALE GENOMIC DNA]</scope>
</reference>
<dbReference type="EMBL" id="BPLR01003707">
    <property type="protein sequence ID" value="GIX87734.1"/>
    <property type="molecule type" value="Genomic_DNA"/>
</dbReference>
<evidence type="ECO:0000313" key="2">
    <source>
        <dbReference type="Proteomes" id="UP001054945"/>
    </source>
</evidence>
<accession>A0AAV4NVR6</accession>
<dbReference type="Proteomes" id="UP001054945">
    <property type="component" value="Unassembled WGS sequence"/>
</dbReference>
<name>A0AAV4NVR6_CAEEX</name>
<sequence>MAARTCSTGKGSENLSSWHIDSDRYYRIHPFRHIDFFPPSPCPKRKENQSREYFSSRCSRILFRKSVFCFESARILLNQRGSLKHSQPTNLHFTICP</sequence>
<organism evidence="1 2">
    <name type="scientific">Caerostris extrusa</name>
    <name type="common">Bark spider</name>
    <name type="synonym">Caerostris bankana</name>
    <dbReference type="NCBI Taxonomy" id="172846"/>
    <lineage>
        <taxon>Eukaryota</taxon>
        <taxon>Metazoa</taxon>
        <taxon>Ecdysozoa</taxon>
        <taxon>Arthropoda</taxon>
        <taxon>Chelicerata</taxon>
        <taxon>Arachnida</taxon>
        <taxon>Araneae</taxon>
        <taxon>Araneomorphae</taxon>
        <taxon>Entelegynae</taxon>
        <taxon>Araneoidea</taxon>
        <taxon>Araneidae</taxon>
        <taxon>Caerostris</taxon>
    </lineage>
</organism>